<evidence type="ECO:0000313" key="12">
    <source>
        <dbReference type="Proteomes" id="UP001267003"/>
    </source>
</evidence>
<dbReference type="PROSITE" id="PS00371">
    <property type="entry name" value="PTS_EIIA_TYPE_1_HIS"/>
    <property type="match status" value="1"/>
</dbReference>
<dbReference type="EMBL" id="RDCJ01000027">
    <property type="protein sequence ID" value="RMW51184.1"/>
    <property type="molecule type" value="Genomic_DNA"/>
</dbReference>
<dbReference type="NCBIfam" id="TIGR00830">
    <property type="entry name" value="PTBA"/>
    <property type="match status" value="1"/>
</dbReference>
<keyword evidence="7" id="KW-0418">Kinase</keyword>
<dbReference type="InterPro" id="IPR001127">
    <property type="entry name" value="PTS_EIIA_1_perm"/>
</dbReference>
<dbReference type="PROSITE" id="PS51093">
    <property type="entry name" value="PTS_EIIA_TYPE_1"/>
    <property type="match status" value="1"/>
</dbReference>
<dbReference type="GO" id="GO:0016301">
    <property type="term" value="F:kinase activity"/>
    <property type="evidence" value="ECO:0007669"/>
    <property type="project" value="UniProtKB-KW"/>
</dbReference>
<keyword evidence="3" id="KW-0813">Transport</keyword>
<dbReference type="InterPro" id="IPR050890">
    <property type="entry name" value="PTS_EIIA_component"/>
</dbReference>
<dbReference type="Pfam" id="PF00358">
    <property type="entry name" value="PTS_EIIA_1"/>
    <property type="match status" value="1"/>
</dbReference>
<reference evidence="9" key="2">
    <citation type="submission" date="2023-08" db="EMBL/GenBank/DDBJ databases">
        <authorList>
            <person name="Page C.A."/>
            <person name="Perez-Diaz I.M."/>
        </authorList>
    </citation>
    <scope>NUCLEOTIDE SEQUENCE</scope>
    <source>
        <strain evidence="9">7.8.46</strain>
    </source>
</reference>
<evidence type="ECO:0000256" key="6">
    <source>
        <dbReference type="ARBA" id="ARBA00022683"/>
    </source>
</evidence>
<keyword evidence="5" id="KW-0808">Transferase</keyword>
<dbReference type="Proteomes" id="UP001267003">
    <property type="component" value="Unassembled WGS sequence"/>
</dbReference>
<reference evidence="10 11" key="1">
    <citation type="submission" date="2018-10" db="EMBL/GenBank/DDBJ databases">
        <title>Genome sequences of five Lactobacillus pentosus strains isolated from brines of traditionally fermented spanish-style green table olives and differences between them.</title>
        <authorList>
            <person name="Jimenez Diaz R."/>
        </authorList>
    </citation>
    <scope>NUCLEOTIDE SEQUENCE [LARGE SCALE GENOMIC DNA]</scope>
    <source>
        <strain evidence="10 11">IG10</strain>
    </source>
</reference>
<dbReference type="InterPro" id="IPR011055">
    <property type="entry name" value="Dup_hybrid_motif"/>
</dbReference>
<organism evidence="9 12">
    <name type="scientific">Lactiplantibacillus pentosus</name>
    <name type="common">Lactobacillus pentosus</name>
    <dbReference type="NCBI Taxonomy" id="1589"/>
    <lineage>
        <taxon>Bacteria</taxon>
        <taxon>Bacillati</taxon>
        <taxon>Bacillota</taxon>
        <taxon>Bacilli</taxon>
        <taxon>Lactobacillales</taxon>
        <taxon>Lactobacillaceae</taxon>
        <taxon>Lactiplantibacillus</taxon>
    </lineage>
</organism>
<feature type="domain" description="PTS EIIA type-1" evidence="8">
    <location>
        <begin position="29"/>
        <end position="133"/>
    </location>
</feature>
<dbReference type="SUPFAM" id="SSF51261">
    <property type="entry name" value="Duplicated hybrid motif"/>
    <property type="match status" value="1"/>
</dbReference>
<dbReference type="GO" id="GO:0005737">
    <property type="term" value="C:cytoplasm"/>
    <property type="evidence" value="ECO:0007669"/>
    <property type="project" value="UniProtKB-SubCell"/>
</dbReference>
<evidence type="ECO:0000256" key="2">
    <source>
        <dbReference type="ARBA" id="ARBA00004651"/>
    </source>
</evidence>
<dbReference type="AlphaFoldDB" id="A0A2K9I4W6"/>
<name>A0A2K9I4W6_LACPE</name>
<dbReference type="FunFam" id="2.70.70.10:FF:000001">
    <property type="entry name" value="PTS system glucose-specific IIA component"/>
    <property type="match status" value="1"/>
</dbReference>
<dbReference type="RefSeq" id="WP_101874236.1">
    <property type="nucleotide sequence ID" value="NZ_BOUG01000002.1"/>
</dbReference>
<keyword evidence="4 9" id="KW-0762">Sugar transport</keyword>
<dbReference type="Proteomes" id="UP000276249">
    <property type="component" value="Unassembled WGS sequence"/>
</dbReference>
<evidence type="ECO:0000256" key="1">
    <source>
        <dbReference type="ARBA" id="ARBA00004496"/>
    </source>
</evidence>
<gene>
    <name evidence="10" type="ORF">D6U18_02310</name>
    <name evidence="9" type="ORF">RI536_07015</name>
</gene>
<protein>
    <submittedName>
        <fullName evidence="9">PTS glucose transporter subunit IIA</fullName>
    </submittedName>
</protein>
<comment type="subcellular location">
    <subcellularLocation>
        <location evidence="2">Cell membrane</location>
        <topology evidence="2">Multi-pass membrane protein</topology>
    </subcellularLocation>
    <subcellularLocation>
        <location evidence="1">Cytoplasm</location>
    </subcellularLocation>
</comment>
<proteinExistence type="predicted"/>
<evidence type="ECO:0000256" key="3">
    <source>
        <dbReference type="ARBA" id="ARBA00022448"/>
    </source>
</evidence>
<evidence type="ECO:0000313" key="11">
    <source>
        <dbReference type="Proteomes" id="UP000276249"/>
    </source>
</evidence>
<accession>A0A2K9I4W6</accession>
<evidence type="ECO:0000313" key="10">
    <source>
        <dbReference type="EMBL" id="RMW51184.1"/>
    </source>
</evidence>
<dbReference type="PANTHER" id="PTHR45008">
    <property type="entry name" value="PTS SYSTEM GLUCOSE-SPECIFIC EIIA COMPONENT"/>
    <property type="match status" value="1"/>
</dbReference>
<dbReference type="EMBL" id="JAVLAQ010000001">
    <property type="protein sequence ID" value="MDT6989855.1"/>
    <property type="molecule type" value="Genomic_DNA"/>
</dbReference>
<evidence type="ECO:0000256" key="4">
    <source>
        <dbReference type="ARBA" id="ARBA00022597"/>
    </source>
</evidence>
<comment type="caution">
    <text evidence="9">The sequence shown here is derived from an EMBL/GenBank/DDBJ whole genome shotgun (WGS) entry which is preliminary data.</text>
</comment>
<evidence type="ECO:0000259" key="8">
    <source>
        <dbReference type="PROSITE" id="PS51093"/>
    </source>
</evidence>
<dbReference type="Gene3D" id="2.70.70.10">
    <property type="entry name" value="Glucose Permease (Domain IIA)"/>
    <property type="match status" value="1"/>
</dbReference>
<dbReference type="PANTHER" id="PTHR45008:SF1">
    <property type="entry name" value="PTS SYSTEM GLUCOSE-SPECIFIC EIIA COMPONENT"/>
    <property type="match status" value="1"/>
</dbReference>
<evidence type="ECO:0000256" key="5">
    <source>
        <dbReference type="ARBA" id="ARBA00022679"/>
    </source>
</evidence>
<sequence>MFKLFKKNKLEPVVAPATGQLIKIDTVPDDVFSQKMMGDGFAVQPTHDEIYSPIAGTVSTVFPTKHAVGITTDEGLEVLVHMGLDTVELEGKPFEMAVQSGDKVKTDTKLADMHLDQVKASGKDTTIVVVYTNMDKLNKIPEIAPQAVSHGNAVGDIEYAKG</sequence>
<dbReference type="KEGG" id="lpg:BB562_16005"/>
<evidence type="ECO:0000256" key="7">
    <source>
        <dbReference type="ARBA" id="ARBA00022777"/>
    </source>
</evidence>
<dbReference type="GO" id="GO:0009401">
    <property type="term" value="P:phosphoenolpyruvate-dependent sugar phosphotransferase system"/>
    <property type="evidence" value="ECO:0007669"/>
    <property type="project" value="UniProtKB-KW"/>
</dbReference>
<dbReference type="GO" id="GO:0005886">
    <property type="term" value="C:plasma membrane"/>
    <property type="evidence" value="ECO:0007669"/>
    <property type="project" value="UniProtKB-SubCell"/>
</dbReference>
<evidence type="ECO:0000313" key="9">
    <source>
        <dbReference type="EMBL" id="MDT6989855.1"/>
    </source>
</evidence>
<keyword evidence="6" id="KW-0598">Phosphotransferase system</keyword>